<dbReference type="EMBL" id="REGN01012436">
    <property type="protein sequence ID" value="RMZ95435.1"/>
    <property type="molecule type" value="Genomic_DNA"/>
</dbReference>
<proteinExistence type="predicted"/>
<dbReference type="AlphaFoldDB" id="A0A3M7P8L7"/>
<accession>A0A3M7P8L7</accession>
<evidence type="ECO:0000313" key="2">
    <source>
        <dbReference type="Proteomes" id="UP000276133"/>
    </source>
</evidence>
<reference evidence="1 2" key="1">
    <citation type="journal article" date="2018" name="Sci. Rep.">
        <title>Genomic signatures of local adaptation to the degree of environmental predictability in rotifers.</title>
        <authorList>
            <person name="Franch-Gras L."/>
            <person name="Hahn C."/>
            <person name="Garcia-Roger E.M."/>
            <person name="Carmona M.J."/>
            <person name="Serra M."/>
            <person name="Gomez A."/>
        </authorList>
    </citation>
    <scope>NUCLEOTIDE SEQUENCE [LARGE SCALE GENOMIC DNA]</scope>
    <source>
        <strain evidence="1">HYR1</strain>
    </source>
</reference>
<keyword evidence="2" id="KW-1185">Reference proteome</keyword>
<gene>
    <name evidence="1" type="ORF">BpHYR1_038206</name>
</gene>
<name>A0A3M7P8L7_BRAPC</name>
<evidence type="ECO:0000313" key="1">
    <source>
        <dbReference type="EMBL" id="RMZ95435.1"/>
    </source>
</evidence>
<dbReference type="Proteomes" id="UP000276133">
    <property type="component" value="Unassembled WGS sequence"/>
</dbReference>
<protein>
    <submittedName>
        <fullName evidence="1">Uncharacterized protein</fullName>
    </submittedName>
</protein>
<organism evidence="1 2">
    <name type="scientific">Brachionus plicatilis</name>
    <name type="common">Marine rotifer</name>
    <name type="synonym">Brachionus muelleri</name>
    <dbReference type="NCBI Taxonomy" id="10195"/>
    <lineage>
        <taxon>Eukaryota</taxon>
        <taxon>Metazoa</taxon>
        <taxon>Spiralia</taxon>
        <taxon>Gnathifera</taxon>
        <taxon>Rotifera</taxon>
        <taxon>Eurotatoria</taxon>
        <taxon>Monogononta</taxon>
        <taxon>Pseudotrocha</taxon>
        <taxon>Ploima</taxon>
        <taxon>Brachionidae</taxon>
        <taxon>Brachionus</taxon>
    </lineage>
</organism>
<sequence length="75" mass="8582">MVVKTGECSADLIAQEIIQHSIMFKAKARQAIFGVIRKSDEMECRKFFEIDGNNSLFDANFHDNTKEFINYSSDS</sequence>
<comment type="caution">
    <text evidence="1">The sequence shown here is derived from an EMBL/GenBank/DDBJ whole genome shotgun (WGS) entry which is preliminary data.</text>
</comment>